<feature type="compositionally biased region" description="Pro residues" evidence="1">
    <location>
        <begin position="595"/>
        <end position="604"/>
    </location>
</feature>
<feature type="region of interest" description="Disordered" evidence="1">
    <location>
        <begin position="140"/>
        <end position="163"/>
    </location>
</feature>
<reference evidence="2 3" key="1">
    <citation type="submission" date="2016-03" db="EMBL/GenBank/DDBJ databases">
        <title>Comparative genomics of the ectomycorrhizal sister species Rhizopogon vinicolor and Rhizopogon vesiculosus (Basidiomycota: Boletales) reveals a divergence of the mating type B locus.</title>
        <authorList>
            <person name="Mujic A.B."/>
            <person name="Kuo A."/>
            <person name="Tritt A."/>
            <person name="Lipzen A."/>
            <person name="Chen C."/>
            <person name="Johnson J."/>
            <person name="Sharma A."/>
            <person name="Barry K."/>
            <person name="Grigoriev I.V."/>
            <person name="Spatafora J.W."/>
        </authorList>
    </citation>
    <scope>NUCLEOTIDE SEQUENCE [LARGE SCALE GENOMIC DNA]</scope>
    <source>
        <strain evidence="2 3">AM-OR11-056</strain>
    </source>
</reference>
<gene>
    <name evidence="2" type="ORF">AZE42_02692</name>
</gene>
<feature type="compositionally biased region" description="Basic and acidic residues" evidence="1">
    <location>
        <begin position="189"/>
        <end position="206"/>
    </location>
</feature>
<name>A0A1J8QHV7_9AGAM</name>
<dbReference type="OrthoDB" id="2687553at2759"/>
<evidence type="ECO:0000313" key="3">
    <source>
        <dbReference type="Proteomes" id="UP000183567"/>
    </source>
</evidence>
<accession>A0A1J8QHV7</accession>
<feature type="region of interest" description="Disordered" evidence="1">
    <location>
        <begin position="531"/>
        <end position="554"/>
    </location>
</feature>
<feature type="compositionally biased region" description="Low complexity" evidence="1">
    <location>
        <begin position="965"/>
        <end position="980"/>
    </location>
</feature>
<dbReference type="AlphaFoldDB" id="A0A1J8QHV7"/>
<feature type="compositionally biased region" description="Polar residues" evidence="1">
    <location>
        <begin position="540"/>
        <end position="551"/>
    </location>
</feature>
<feature type="region of interest" description="Disordered" evidence="1">
    <location>
        <begin position="743"/>
        <end position="985"/>
    </location>
</feature>
<evidence type="ECO:0000313" key="2">
    <source>
        <dbReference type="EMBL" id="OJA20239.1"/>
    </source>
</evidence>
<feature type="compositionally biased region" description="Polar residues" evidence="1">
    <location>
        <begin position="824"/>
        <end position="882"/>
    </location>
</feature>
<organism evidence="2 3">
    <name type="scientific">Rhizopogon vesiculosus</name>
    <dbReference type="NCBI Taxonomy" id="180088"/>
    <lineage>
        <taxon>Eukaryota</taxon>
        <taxon>Fungi</taxon>
        <taxon>Dikarya</taxon>
        <taxon>Basidiomycota</taxon>
        <taxon>Agaricomycotina</taxon>
        <taxon>Agaricomycetes</taxon>
        <taxon>Agaricomycetidae</taxon>
        <taxon>Boletales</taxon>
        <taxon>Suillineae</taxon>
        <taxon>Rhizopogonaceae</taxon>
        <taxon>Rhizopogon</taxon>
    </lineage>
</organism>
<feature type="compositionally biased region" description="Basic and acidic residues" evidence="1">
    <location>
        <begin position="895"/>
        <end position="905"/>
    </location>
</feature>
<feature type="compositionally biased region" description="Low complexity" evidence="1">
    <location>
        <begin position="59"/>
        <end position="68"/>
    </location>
</feature>
<keyword evidence="3" id="KW-1185">Reference proteome</keyword>
<comment type="caution">
    <text evidence="2">The sequence shown here is derived from an EMBL/GenBank/DDBJ whole genome shotgun (WGS) entry which is preliminary data.</text>
</comment>
<feature type="region of interest" description="Disordered" evidence="1">
    <location>
        <begin position="50"/>
        <end position="77"/>
    </location>
</feature>
<dbReference type="Proteomes" id="UP000183567">
    <property type="component" value="Unassembled WGS sequence"/>
</dbReference>
<proteinExistence type="predicted"/>
<feature type="region of interest" description="Disordered" evidence="1">
    <location>
        <begin position="585"/>
        <end position="610"/>
    </location>
</feature>
<evidence type="ECO:0000256" key="1">
    <source>
        <dbReference type="SAM" id="MobiDB-lite"/>
    </source>
</evidence>
<feature type="compositionally biased region" description="Basic and acidic residues" evidence="1">
    <location>
        <begin position="954"/>
        <end position="964"/>
    </location>
</feature>
<feature type="region of interest" description="Disordered" evidence="1">
    <location>
        <begin position="176"/>
        <end position="233"/>
    </location>
</feature>
<dbReference type="EMBL" id="LVVM01000662">
    <property type="protein sequence ID" value="OJA20239.1"/>
    <property type="molecule type" value="Genomic_DNA"/>
</dbReference>
<feature type="compositionally biased region" description="Basic and acidic residues" evidence="1">
    <location>
        <begin position="693"/>
        <end position="710"/>
    </location>
</feature>
<sequence>MLYLLNPKNLPFVGKGRLKLKKMMSLTRKEERDLMQEIATAPPGIYIDELDSDDESTDSDCTSTNSRTPGCDSNDRPFIDTISDGKSLPSESFAAYMMILKGYILLKRTFKALPRNPETIQSRKMQHHFSQAYNPANASAPCRIASTTPNKTHAPGHSVDHNPLSTMMARLNVTDRDSPVAVSPSSRFTESKTHVPDEDHGDDPRSRISPSSTPSGDAKVPPASGTTYLFNDEQCPDDVGEGIRIRKVSCITQTPIGSASSEALGVLPNLTSLPHPPAVDSTRPSSLQMEHPGPSTENVAFEFKSDERHIPLLSNLIPQPPFPTSQHVSFSAIDGTNFLANNITSRFPGPGAAFNSHPFAFQNLPEQMPLAAQSAFISSEPFLSSGFASDLATFTGPFFKPFSSESLAISPNAMDTSFDANYAICANENQPGWFRYSDRMDVEMAEAAVEQERALRSVDMHFVGEQPTMPVQGQYLAQPLTGLDASRSFINFALAEVPASMGPQYVNTYVPPMISAFGGISTGVPALEPSSDGSYAIPGPTQSTFDSTTHHGSVGVEPSAIQSISVSGSSDILESHMSALSMPVPEQPAEQYPCTGPPELPPPEQHTYETSTLEPGIQQPATNIHATLKNEDPTQNSSPAVPKVEVHEPAASEPLPIPNQVIHQETVVQPAGYDDNVTAPIPRMPQYIAPSAPRDDDAKTEPDDDTKTEPDDGINENDVNADILAHAILNIPLPPSVVASVQVLSQRKRRNSNCREGISGMRARRRKMNAEENQEDDNGSLRGQRTRLHHSTRLSPYGSVTRRRKGNTKGHERWGDDPFGGTHSEASAQSSANFQTSRVESGNNAQSRSPFNPSNLNRDLSKLQGTGTGPSHLNQDSSTIPASSLRRLRGGADASEERPQREGSKQIRFRGSAEATRGSAQRPPHSSQPMPAQRPLFLRRATGFGSAGRGSHRPTNDGVHKRPDATAASRRARLASSTPAAKHDGLAEARRKFRAQQAQGKFTCVTFALPDF</sequence>
<feature type="region of interest" description="Disordered" evidence="1">
    <location>
        <begin position="673"/>
        <end position="717"/>
    </location>
</feature>
<protein>
    <submittedName>
        <fullName evidence="2">Uncharacterized protein</fullName>
    </submittedName>
</protein>